<evidence type="ECO:0000259" key="16">
    <source>
        <dbReference type="PROSITE" id="PS50975"/>
    </source>
</evidence>
<dbReference type="AlphaFoldDB" id="A0A0R1JMS7"/>
<dbReference type="NCBIfam" id="TIGR00877">
    <property type="entry name" value="purD"/>
    <property type="match status" value="1"/>
</dbReference>
<evidence type="ECO:0000256" key="10">
    <source>
        <dbReference type="ARBA" id="ARBA00038345"/>
    </source>
</evidence>
<dbReference type="PROSITE" id="PS50975">
    <property type="entry name" value="ATP_GRASP"/>
    <property type="match status" value="1"/>
</dbReference>
<dbReference type="UniPathway" id="UPA00074">
    <property type="reaction ID" value="UER00125"/>
</dbReference>
<evidence type="ECO:0000256" key="11">
    <source>
        <dbReference type="ARBA" id="ARBA00042242"/>
    </source>
</evidence>
<accession>A0A0R1JMS7</accession>
<comment type="cofactor">
    <cofactor evidence="1">
        <name>Mn(2+)</name>
        <dbReference type="ChEBI" id="CHEBI:29035"/>
    </cofactor>
</comment>
<reference evidence="17 18" key="1">
    <citation type="journal article" date="2015" name="Genome Announc.">
        <title>Expanding the biotechnology potential of lactobacilli through comparative genomics of 213 strains and associated genera.</title>
        <authorList>
            <person name="Sun Z."/>
            <person name="Harris H.M."/>
            <person name="McCann A."/>
            <person name="Guo C."/>
            <person name="Argimon S."/>
            <person name="Zhang W."/>
            <person name="Yang X."/>
            <person name="Jeffery I.B."/>
            <person name="Cooney J.C."/>
            <person name="Kagawa T.F."/>
            <person name="Liu W."/>
            <person name="Song Y."/>
            <person name="Salvetti E."/>
            <person name="Wrobel A."/>
            <person name="Rasinkangas P."/>
            <person name="Parkhill J."/>
            <person name="Rea M.C."/>
            <person name="O'Sullivan O."/>
            <person name="Ritari J."/>
            <person name="Douillard F.P."/>
            <person name="Paul Ross R."/>
            <person name="Yang R."/>
            <person name="Briner A.E."/>
            <person name="Felis G.E."/>
            <person name="de Vos W.M."/>
            <person name="Barrangou R."/>
            <person name="Klaenhammer T.R."/>
            <person name="Caufield P.W."/>
            <person name="Cui Y."/>
            <person name="Zhang H."/>
            <person name="O'Toole P.W."/>
        </authorList>
    </citation>
    <scope>NUCLEOTIDE SEQUENCE [LARGE SCALE GENOMIC DNA]</scope>
    <source>
        <strain evidence="17 18">JCM 17158</strain>
    </source>
</reference>
<keyword evidence="5 13" id="KW-0436">Ligase</keyword>
<dbReference type="InterPro" id="IPR011761">
    <property type="entry name" value="ATP-grasp"/>
</dbReference>
<dbReference type="SMART" id="SM01210">
    <property type="entry name" value="GARS_C"/>
    <property type="match status" value="1"/>
</dbReference>
<evidence type="ECO:0000313" key="18">
    <source>
        <dbReference type="Proteomes" id="UP000051804"/>
    </source>
</evidence>
<keyword evidence="9" id="KW-0464">Manganese</keyword>
<feature type="domain" description="ATP-grasp" evidence="16">
    <location>
        <begin position="108"/>
        <end position="308"/>
    </location>
</feature>
<evidence type="ECO:0000256" key="13">
    <source>
        <dbReference type="HAMAP-Rule" id="MF_00138"/>
    </source>
</evidence>
<keyword evidence="6 14" id="KW-0547">Nucleotide-binding</keyword>
<keyword evidence="18" id="KW-1185">Reference proteome</keyword>
<dbReference type="InterPro" id="IPR013815">
    <property type="entry name" value="ATP_grasp_subdomain_1"/>
</dbReference>
<evidence type="ECO:0000256" key="15">
    <source>
        <dbReference type="SAM" id="MobiDB-lite"/>
    </source>
</evidence>
<dbReference type="InterPro" id="IPR020562">
    <property type="entry name" value="PRibGlycinamide_synth_N"/>
</dbReference>
<dbReference type="GO" id="GO:0046872">
    <property type="term" value="F:metal ion binding"/>
    <property type="evidence" value="ECO:0007669"/>
    <property type="project" value="InterPro"/>
</dbReference>
<feature type="compositionally biased region" description="Basic and acidic residues" evidence="15">
    <location>
        <begin position="208"/>
        <end position="217"/>
    </location>
</feature>
<gene>
    <name evidence="13" type="primary">purD</name>
    <name evidence="17" type="ORF">FD02_GL001480</name>
</gene>
<dbReference type="SUPFAM" id="SSF52440">
    <property type="entry name" value="PreATP-grasp domain"/>
    <property type="match status" value="1"/>
</dbReference>
<dbReference type="InterPro" id="IPR011054">
    <property type="entry name" value="Rudment_hybrid_motif"/>
</dbReference>
<dbReference type="Gene3D" id="3.40.50.20">
    <property type="match status" value="1"/>
</dbReference>
<dbReference type="GO" id="GO:0004637">
    <property type="term" value="F:phosphoribosylamine-glycine ligase activity"/>
    <property type="evidence" value="ECO:0007669"/>
    <property type="project" value="UniProtKB-UniRule"/>
</dbReference>
<dbReference type="Proteomes" id="UP000051804">
    <property type="component" value="Unassembled WGS sequence"/>
</dbReference>
<comment type="cofactor">
    <cofactor evidence="2">
        <name>Mg(2+)</name>
        <dbReference type="ChEBI" id="CHEBI:18420"/>
    </cofactor>
</comment>
<comment type="catalytic activity">
    <reaction evidence="13">
        <text>5-phospho-beta-D-ribosylamine + glycine + ATP = N(1)-(5-phospho-beta-D-ribosyl)glycinamide + ADP + phosphate + H(+)</text>
        <dbReference type="Rhea" id="RHEA:17453"/>
        <dbReference type="ChEBI" id="CHEBI:15378"/>
        <dbReference type="ChEBI" id="CHEBI:30616"/>
        <dbReference type="ChEBI" id="CHEBI:43474"/>
        <dbReference type="ChEBI" id="CHEBI:57305"/>
        <dbReference type="ChEBI" id="CHEBI:58681"/>
        <dbReference type="ChEBI" id="CHEBI:143788"/>
        <dbReference type="ChEBI" id="CHEBI:456216"/>
        <dbReference type="EC" id="6.3.4.13"/>
    </reaction>
</comment>
<evidence type="ECO:0000256" key="12">
    <source>
        <dbReference type="ARBA" id="ARBA00042864"/>
    </source>
</evidence>
<dbReference type="RefSeq" id="WP_056950980.1">
    <property type="nucleotide sequence ID" value="NZ_AZDJ01000022.1"/>
</dbReference>
<dbReference type="InterPro" id="IPR020559">
    <property type="entry name" value="PRibGlycinamide_synth_CS"/>
</dbReference>
<evidence type="ECO:0000256" key="7">
    <source>
        <dbReference type="ARBA" id="ARBA00022755"/>
    </source>
</evidence>
<dbReference type="OrthoDB" id="9807240at2"/>
<dbReference type="GO" id="GO:0005524">
    <property type="term" value="F:ATP binding"/>
    <property type="evidence" value="ECO:0007669"/>
    <property type="project" value="UniProtKB-UniRule"/>
</dbReference>
<dbReference type="PANTHER" id="PTHR43472">
    <property type="entry name" value="PHOSPHORIBOSYLAMINE--GLYCINE LIGASE"/>
    <property type="match status" value="1"/>
</dbReference>
<dbReference type="InterPro" id="IPR020560">
    <property type="entry name" value="PRibGlycinamide_synth_C-dom"/>
</dbReference>
<dbReference type="EC" id="6.3.4.13" evidence="4 13"/>
<dbReference type="SUPFAM" id="SSF51246">
    <property type="entry name" value="Rudiment single hybrid motif"/>
    <property type="match status" value="1"/>
</dbReference>
<dbReference type="PATRIC" id="fig|1291734.4.peg.1523"/>
<evidence type="ECO:0000256" key="2">
    <source>
        <dbReference type="ARBA" id="ARBA00001946"/>
    </source>
</evidence>
<evidence type="ECO:0000256" key="5">
    <source>
        <dbReference type="ARBA" id="ARBA00022598"/>
    </source>
</evidence>
<dbReference type="Gene3D" id="3.30.1490.20">
    <property type="entry name" value="ATP-grasp fold, A domain"/>
    <property type="match status" value="1"/>
</dbReference>
<name>A0A0R1JMS7_9LACO</name>
<evidence type="ECO:0000256" key="8">
    <source>
        <dbReference type="ARBA" id="ARBA00022840"/>
    </source>
</evidence>
<evidence type="ECO:0000256" key="4">
    <source>
        <dbReference type="ARBA" id="ARBA00013255"/>
    </source>
</evidence>
<comment type="caution">
    <text evidence="17">The sequence shown here is derived from an EMBL/GenBank/DDBJ whole genome shotgun (WGS) entry which is preliminary data.</text>
</comment>
<keyword evidence="8 14" id="KW-0067">ATP-binding</keyword>
<dbReference type="SMART" id="SM01209">
    <property type="entry name" value="GARS_A"/>
    <property type="match status" value="1"/>
</dbReference>
<keyword evidence="7 13" id="KW-0658">Purine biosynthesis</keyword>
<evidence type="ECO:0000313" key="17">
    <source>
        <dbReference type="EMBL" id="KRK72508.1"/>
    </source>
</evidence>
<dbReference type="HAMAP" id="MF_00138">
    <property type="entry name" value="GARS"/>
    <property type="match status" value="1"/>
</dbReference>
<protein>
    <recommendedName>
        <fullName evidence="4 13">Phosphoribosylamine--glycine ligase</fullName>
        <ecNumber evidence="4 13">6.3.4.13</ecNumber>
    </recommendedName>
    <alternativeName>
        <fullName evidence="13">GARS</fullName>
    </alternativeName>
    <alternativeName>
        <fullName evidence="11 13">Glycinamide ribonucleotide synthetase</fullName>
    </alternativeName>
    <alternativeName>
        <fullName evidence="12 13">Phosphoribosylglycinamide synthetase</fullName>
    </alternativeName>
</protein>
<feature type="region of interest" description="Disordered" evidence="15">
    <location>
        <begin position="208"/>
        <end position="231"/>
    </location>
</feature>
<dbReference type="SUPFAM" id="SSF56059">
    <property type="entry name" value="Glutathione synthetase ATP-binding domain-like"/>
    <property type="match status" value="1"/>
</dbReference>
<dbReference type="PROSITE" id="PS00184">
    <property type="entry name" value="GARS"/>
    <property type="match status" value="1"/>
</dbReference>
<dbReference type="Pfam" id="PF02844">
    <property type="entry name" value="GARS_N"/>
    <property type="match status" value="1"/>
</dbReference>
<dbReference type="PANTHER" id="PTHR43472:SF1">
    <property type="entry name" value="PHOSPHORIBOSYLAMINE--GLYCINE LIGASE, CHLOROPLASTIC"/>
    <property type="match status" value="1"/>
</dbReference>
<comment type="similarity">
    <text evidence="10 13">Belongs to the GARS family.</text>
</comment>
<organism evidence="17 18">
    <name type="scientific">Lacticaseibacillus nasuensis JCM 17158</name>
    <dbReference type="NCBI Taxonomy" id="1291734"/>
    <lineage>
        <taxon>Bacteria</taxon>
        <taxon>Bacillati</taxon>
        <taxon>Bacillota</taxon>
        <taxon>Bacilli</taxon>
        <taxon>Lactobacillales</taxon>
        <taxon>Lactobacillaceae</taxon>
        <taxon>Lacticaseibacillus</taxon>
    </lineage>
</organism>
<dbReference type="Pfam" id="PF01071">
    <property type="entry name" value="GARS_A"/>
    <property type="match status" value="1"/>
</dbReference>
<evidence type="ECO:0000256" key="6">
    <source>
        <dbReference type="ARBA" id="ARBA00022741"/>
    </source>
</evidence>
<evidence type="ECO:0000256" key="9">
    <source>
        <dbReference type="ARBA" id="ARBA00023211"/>
    </source>
</evidence>
<dbReference type="Gene3D" id="3.30.470.20">
    <property type="entry name" value="ATP-grasp fold, B domain"/>
    <property type="match status" value="1"/>
</dbReference>
<proteinExistence type="inferred from homology"/>
<comment type="pathway">
    <text evidence="3 13">Purine metabolism; IMP biosynthesis via de novo pathway; N(1)-(5-phospho-D-ribosyl)glycinamide from 5-phospho-alpha-D-ribose 1-diphosphate: step 2/2.</text>
</comment>
<dbReference type="Pfam" id="PF02843">
    <property type="entry name" value="GARS_C"/>
    <property type="match status" value="1"/>
</dbReference>
<dbReference type="Gene3D" id="3.90.600.10">
    <property type="entry name" value="Phosphoribosylglycinamide synthetase, C-terminal domain"/>
    <property type="match status" value="1"/>
</dbReference>
<dbReference type="InterPro" id="IPR000115">
    <property type="entry name" value="PRibGlycinamide_synth"/>
</dbReference>
<sequence length="411" mass="42621">MAVLIIGNGARESALGKTFLQSPAVSTVYVAPGNGGMPLIGLTPVAISEFDFPALIAFAQTHAVDFTFVGPEAPLAAGIVDAFEAAGLPVFGPRQAVAQLEASKQFAKAFLRRHGLPTADARVVKTLAAAQAAVAAFGLPVVIKADGLAAGKGVVVAETAAQATATLRDIYAVETPTVVIEAYLQGQEASVLALYHDEHHVTLPLAQDHKRRDEGDKGPNTGGMGAISPAPQFTDTEQRQAQALVTQTLSGMVAEGLTGTGVLYIGLMFTATGPQILEYNLRFGDPETQVLLPQVTNDWYDLIVTLMAGKTPTLHLNGQTYCAVVAAHPSYPGTTKPALPVITPSTEQTAYWLPAGVAATATGLKTHGGRVFTVVGEGADLAAAQASAYARLAPLQGELAVRSDIGWHALA</sequence>
<evidence type="ECO:0000256" key="3">
    <source>
        <dbReference type="ARBA" id="ARBA00005174"/>
    </source>
</evidence>
<dbReference type="EMBL" id="AZDJ01000022">
    <property type="protein sequence ID" value="KRK72508.1"/>
    <property type="molecule type" value="Genomic_DNA"/>
</dbReference>
<dbReference type="InterPro" id="IPR020561">
    <property type="entry name" value="PRibGlycinamid_synth_ATP-grasp"/>
</dbReference>
<dbReference type="GO" id="GO:0006189">
    <property type="term" value="P:'de novo' IMP biosynthetic process"/>
    <property type="evidence" value="ECO:0007669"/>
    <property type="project" value="UniProtKB-UniRule"/>
</dbReference>
<evidence type="ECO:0000256" key="1">
    <source>
        <dbReference type="ARBA" id="ARBA00001936"/>
    </source>
</evidence>
<dbReference type="InterPro" id="IPR037123">
    <property type="entry name" value="PRibGlycinamide_synth_C_sf"/>
</dbReference>
<dbReference type="GO" id="GO:0009113">
    <property type="term" value="P:purine nucleobase biosynthetic process"/>
    <property type="evidence" value="ECO:0007669"/>
    <property type="project" value="InterPro"/>
</dbReference>
<dbReference type="STRING" id="1291734.FD02_GL001480"/>
<evidence type="ECO:0000256" key="14">
    <source>
        <dbReference type="PROSITE-ProRule" id="PRU00409"/>
    </source>
</evidence>
<dbReference type="InterPro" id="IPR016185">
    <property type="entry name" value="PreATP-grasp_dom_sf"/>
</dbReference>